<dbReference type="CDD" id="cd14788">
    <property type="entry name" value="GumN"/>
    <property type="match status" value="1"/>
</dbReference>
<dbReference type="EMBL" id="SMTF01000003">
    <property type="protein sequence ID" value="TDK26228.1"/>
    <property type="molecule type" value="Genomic_DNA"/>
</dbReference>
<name>A0A4R5TYD5_9GAMM</name>
<sequence>MPKTWLLCLLLSSALSITNARAQEIATDAWDDAQAAEDADDGGEVRDLGIYVVSGAQPGPGLWKVRHGEHTLYLLGTVSPLPRGMEWRSDEVAAVLDEADVVLGQPGITVGSNIGRLRGLTLLPSAMRATNNPGGETLQDVLPADVYARWTSLKAVHIGRDAGIERKRPMFAAMRLYQRAVRGAGLRDGGVVSPVVEAALKRRRMRITPTMLQVSIDDPRGALADFREEALKPEDIECFSRTMDIVERELPEMAARANAWAVGDIAALQSMPLESQYRACLSAWSGSEVARKRGFTDIDRRVRERWLAVAEPALREHRVVFGTVSVAELLRPGGYLEQLAAKGYEVEAP</sequence>
<keyword evidence="3" id="KW-1185">Reference proteome</keyword>
<feature type="signal peptide" evidence="1">
    <location>
        <begin position="1"/>
        <end position="22"/>
    </location>
</feature>
<evidence type="ECO:0000256" key="1">
    <source>
        <dbReference type="SAM" id="SignalP"/>
    </source>
</evidence>
<dbReference type="Pfam" id="PF01963">
    <property type="entry name" value="TraB_PrgY_gumN"/>
    <property type="match status" value="1"/>
</dbReference>
<keyword evidence="1" id="KW-0732">Signal</keyword>
<dbReference type="InterPro" id="IPR002816">
    <property type="entry name" value="TraB/PrgY/GumN_fam"/>
</dbReference>
<dbReference type="Proteomes" id="UP000294796">
    <property type="component" value="Unassembled WGS sequence"/>
</dbReference>
<dbReference type="AlphaFoldDB" id="A0A4R5TYD5"/>
<feature type="chain" id="PRO_5020598655" evidence="1">
    <location>
        <begin position="23"/>
        <end position="349"/>
    </location>
</feature>
<protein>
    <submittedName>
        <fullName evidence="2">TraB/GumN family protein</fullName>
    </submittedName>
</protein>
<dbReference type="RefSeq" id="WP_133321261.1">
    <property type="nucleotide sequence ID" value="NZ_SMTF01000003.1"/>
</dbReference>
<comment type="caution">
    <text evidence="2">The sequence shown here is derived from an EMBL/GenBank/DDBJ whole genome shotgun (WGS) entry which is preliminary data.</text>
</comment>
<reference evidence="2 3" key="1">
    <citation type="submission" date="2019-03" db="EMBL/GenBank/DDBJ databases">
        <title>Luteimonas zhaokaii sp.nov., isolated from the rectal contents of Plateau pika in Yushu, Qinghai Province, China.</title>
        <authorList>
            <person name="Zhang G."/>
        </authorList>
    </citation>
    <scope>NUCLEOTIDE SEQUENCE [LARGE SCALE GENOMIC DNA]</scope>
    <source>
        <strain evidence="2 3">B9</strain>
    </source>
</reference>
<gene>
    <name evidence="2" type="ORF">E2F46_06420</name>
</gene>
<evidence type="ECO:0000313" key="2">
    <source>
        <dbReference type="EMBL" id="TDK26228.1"/>
    </source>
</evidence>
<accession>A0A4R5TYD5</accession>
<proteinExistence type="predicted"/>
<dbReference type="OrthoDB" id="8743055at2"/>
<organism evidence="2 3">
    <name type="scientific">Luteimonas aestuarii</name>
    <dbReference type="NCBI Taxonomy" id="453837"/>
    <lineage>
        <taxon>Bacteria</taxon>
        <taxon>Pseudomonadati</taxon>
        <taxon>Pseudomonadota</taxon>
        <taxon>Gammaproteobacteria</taxon>
        <taxon>Lysobacterales</taxon>
        <taxon>Lysobacteraceae</taxon>
        <taxon>Luteimonas</taxon>
    </lineage>
</organism>
<evidence type="ECO:0000313" key="3">
    <source>
        <dbReference type="Proteomes" id="UP000294796"/>
    </source>
</evidence>